<keyword evidence="1" id="KW-0812">Transmembrane</keyword>
<feature type="transmembrane region" description="Helical" evidence="1">
    <location>
        <begin position="390"/>
        <end position="415"/>
    </location>
</feature>
<dbReference type="OrthoDB" id="690172at2759"/>
<keyword evidence="1" id="KW-0472">Membrane</keyword>
<dbReference type="PANTHER" id="PTHR36381:SF1">
    <property type="entry name" value="ETHYLENE-REGULATED TRANSCRIPT 2 (ERT2)"/>
    <property type="match status" value="1"/>
</dbReference>
<dbReference type="PANTHER" id="PTHR36381">
    <property type="entry name" value="ETHYLENE-REGULATED TRANSCRIPT 2 (ERT2)"/>
    <property type="match status" value="1"/>
</dbReference>
<name>A0A2U1MWL7_ARTAN</name>
<keyword evidence="3" id="KW-1185">Reference proteome</keyword>
<evidence type="ECO:0000313" key="2">
    <source>
        <dbReference type="EMBL" id="PWA65594.1"/>
    </source>
</evidence>
<dbReference type="EMBL" id="PKPP01004188">
    <property type="protein sequence ID" value="PWA65594.1"/>
    <property type="molecule type" value="Genomic_DNA"/>
</dbReference>
<dbReference type="Proteomes" id="UP000245207">
    <property type="component" value="Unassembled WGS sequence"/>
</dbReference>
<proteinExistence type="predicted"/>
<feature type="transmembrane region" description="Helical" evidence="1">
    <location>
        <begin position="168"/>
        <end position="186"/>
    </location>
</feature>
<sequence>MTFSWKKKIRRNGFSKLVADLQSPKHGGSLVVETGFPTSLIDLYVRNRGRFRKSNANKQQSGNDLNTVVANDLNSCDEKDEILEEDVGDGECEIENEKCEIESVKCSEVESDEIIEEIENEICEIESVKLIENEICEIESVKFSEVGSEKCGEIEVEKSVEMAKLNPVYAVLLKVLLIMVLVLGTKRFKVEITVSAFVLFLLELIGKPFLGRSSFIRRSSVDSEMPIESSNAESSKKNKIRNTTDVVSKEVLEIEEQVESKQVVRSEEALDEVRSEGSVEIRHKGSRRAIMKSRMKKLVPKKLRRSSVGPKDEILSCTSKEVKERVRCDQDVKPLVVSSLRSDSKGATFCIARQEQDEIVEIGRFSSSTMASESDCKESMEQEREHNSGYLVLCLIVLAGLIGGRVLALVLALSWCLMMTKIQWRNVKFPIC</sequence>
<organism evidence="2 3">
    <name type="scientific">Artemisia annua</name>
    <name type="common">Sweet wormwood</name>
    <dbReference type="NCBI Taxonomy" id="35608"/>
    <lineage>
        <taxon>Eukaryota</taxon>
        <taxon>Viridiplantae</taxon>
        <taxon>Streptophyta</taxon>
        <taxon>Embryophyta</taxon>
        <taxon>Tracheophyta</taxon>
        <taxon>Spermatophyta</taxon>
        <taxon>Magnoliopsida</taxon>
        <taxon>eudicotyledons</taxon>
        <taxon>Gunneridae</taxon>
        <taxon>Pentapetalae</taxon>
        <taxon>asterids</taxon>
        <taxon>campanulids</taxon>
        <taxon>Asterales</taxon>
        <taxon>Asteraceae</taxon>
        <taxon>Asteroideae</taxon>
        <taxon>Anthemideae</taxon>
        <taxon>Artemisiinae</taxon>
        <taxon>Artemisia</taxon>
    </lineage>
</organism>
<evidence type="ECO:0000313" key="3">
    <source>
        <dbReference type="Proteomes" id="UP000245207"/>
    </source>
</evidence>
<reference evidence="2 3" key="1">
    <citation type="journal article" date="2018" name="Mol. Plant">
        <title>The genome of Artemisia annua provides insight into the evolution of Asteraceae family and artemisinin biosynthesis.</title>
        <authorList>
            <person name="Shen Q."/>
            <person name="Zhang L."/>
            <person name="Liao Z."/>
            <person name="Wang S."/>
            <person name="Yan T."/>
            <person name="Shi P."/>
            <person name="Liu M."/>
            <person name="Fu X."/>
            <person name="Pan Q."/>
            <person name="Wang Y."/>
            <person name="Lv Z."/>
            <person name="Lu X."/>
            <person name="Zhang F."/>
            <person name="Jiang W."/>
            <person name="Ma Y."/>
            <person name="Chen M."/>
            <person name="Hao X."/>
            <person name="Li L."/>
            <person name="Tang Y."/>
            <person name="Lv G."/>
            <person name="Zhou Y."/>
            <person name="Sun X."/>
            <person name="Brodelius P.E."/>
            <person name="Rose J.K.C."/>
            <person name="Tang K."/>
        </authorList>
    </citation>
    <scope>NUCLEOTIDE SEQUENCE [LARGE SCALE GENOMIC DNA]</scope>
    <source>
        <strain evidence="3">cv. Huhao1</strain>
        <tissue evidence="2">Leaf</tissue>
    </source>
</reference>
<keyword evidence="1" id="KW-1133">Transmembrane helix</keyword>
<comment type="caution">
    <text evidence="2">The sequence shown here is derived from an EMBL/GenBank/DDBJ whole genome shotgun (WGS) entry which is preliminary data.</text>
</comment>
<protein>
    <submittedName>
        <fullName evidence="2">Uncharacterized protein</fullName>
    </submittedName>
</protein>
<evidence type="ECO:0000256" key="1">
    <source>
        <dbReference type="SAM" id="Phobius"/>
    </source>
</evidence>
<feature type="transmembrane region" description="Helical" evidence="1">
    <location>
        <begin position="192"/>
        <end position="210"/>
    </location>
</feature>
<dbReference type="AlphaFoldDB" id="A0A2U1MWL7"/>
<accession>A0A2U1MWL7</accession>
<gene>
    <name evidence="2" type="ORF">CTI12_AA331230</name>
</gene>